<evidence type="ECO:0008006" key="4">
    <source>
        <dbReference type="Google" id="ProtNLM"/>
    </source>
</evidence>
<organism evidence="2 3">
    <name type="scientific">Dinghuibacter silviterrae</name>
    <dbReference type="NCBI Taxonomy" id="1539049"/>
    <lineage>
        <taxon>Bacteria</taxon>
        <taxon>Pseudomonadati</taxon>
        <taxon>Bacteroidota</taxon>
        <taxon>Chitinophagia</taxon>
        <taxon>Chitinophagales</taxon>
        <taxon>Chitinophagaceae</taxon>
        <taxon>Dinghuibacter</taxon>
    </lineage>
</organism>
<proteinExistence type="predicted"/>
<reference evidence="2 3" key="1">
    <citation type="submission" date="2019-03" db="EMBL/GenBank/DDBJ databases">
        <title>Genomic Encyclopedia of Type Strains, Phase IV (KMG-IV): sequencing the most valuable type-strain genomes for metagenomic binning, comparative biology and taxonomic classification.</title>
        <authorList>
            <person name="Goeker M."/>
        </authorList>
    </citation>
    <scope>NUCLEOTIDE SEQUENCE [LARGE SCALE GENOMIC DNA]</scope>
    <source>
        <strain evidence="2 3">DSM 100059</strain>
    </source>
</reference>
<keyword evidence="1" id="KW-0732">Signal</keyword>
<gene>
    <name evidence="2" type="ORF">EDB95_4463</name>
</gene>
<dbReference type="PROSITE" id="PS51257">
    <property type="entry name" value="PROKAR_LIPOPROTEIN"/>
    <property type="match status" value="1"/>
</dbReference>
<dbReference type="EMBL" id="SODV01000002">
    <property type="protein sequence ID" value="TDW96629.1"/>
    <property type="molecule type" value="Genomic_DNA"/>
</dbReference>
<evidence type="ECO:0000256" key="1">
    <source>
        <dbReference type="SAM" id="SignalP"/>
    </source>
</evidence>
<feature type="chain" id="PRO_5020614039" description="Secreted protein (Por secretion system target)" evidence="1">
    <location>
        <begin position="20"/>
        <end position="467"/>
    </location>
</feature>
<sequence>MKALLITCCLCMGFRTLIAQCPVPIPFASAACPITSGTALTAATTGTLAAGTTYYYNSSTALSLTNLTLKGTLYVCGNLTINTLKFSGTPVIVVEPGGTLTIYTGDIKGYVTNYGTLNILDGSSQVTNDGQIANYGTLTFGDTGANSGTGLNGNAGANELIYNAPGATFTVEGGSINDAPITNFGQMYFKNYLNQQDSSICEGQGAVVTLYEYNDDTSPGILLDAPGDVAGIDVTNILGGNSSNGTLANTSNVIICEAPGITIGSPYLPGSATVETNCNSLVIPLPVLLQSFTATLQGDNTCVLRWTTADESGIKDFVPEASQDARTFSPLGTVTANGTPSSYSYPTPIDTTTWFRLRLDNDKGQLVGYSPILQMVAGKLTANTIKVQPSLVQTNTLLLTTTLASAQTGSWVIVDMTGRMVFRERAELARGTAGATLLLPEMAPGVYILSFQGGSIPLAPVKFMLIR</sequence>
<evidence type="ECO:0000313" key="2">
    <source>
        <dbReference type="EMBL" id="TDW96629.1"/>
    </source>
</evidence>
<name>A0A4R8DG72_9BACT</name>
<feature type="signal peptide" evidence="1">
    <location>
        <begin position="1"/>
        <end position="19"/>
    </location>
</feature>
<accession>A0A4R8DG72</accession>
<evidence type="ECO:0000313" key="3">
    <source>
        <dbReference type="Proteomes" id="UP000294498"/>
    </source>
</evidence>
<protein>
    <recommendedName>
        <fullName evidence="4">Secreted protein (Por secretion system target)</fullName>
    </recommendedName>
</protein>
<keyword evidence="3" id="KW-1185">Reference proteome</keyword>
<comment type="caution">
    <text evidence="2">The sequence shown here is derived from an EMBL/GenBank/DDBJ whole genome shotgun (WGS) entry which is preliminary data.</text>
</comment>
<dbReference type="AlphaFoldDB" id="A0A4R8DG72"/>
<dbReference type="Proteomes" id="UP000294498">
    <property type="component" value="Unassembled WGS sequence"/>
</dbReference>